<reference evidence="2 3" key="1">
    <citation type="journal article" date="2019" name="Commun. Biol.">
        <title>The bagworm genome reveals a unique fibroin gene that provides high tensile strength.</title>
        <authorList>
            <person name="Kono N."/>
            <person name="Nakamura H."/>
            <person name="Ohtoshi R."/>
            <person name="Tomita M."/>
            <person name="Numata K."/>
            <person name="Arakawa K."/>
        </authorList>
    </citation>
    <scope>NUCLEOTIDE SEQUENCE [LARGE SCALE GENOMIC DNA]</scope>
</reference>
<organism evidence="2 3">
    <name type="scientific">Eumeta variegata</name>
    <name type="common">Bagworm moth</name>
    <name type="synonym">Eumeta japonica</name>
    <dbReference type="NCBI Taxonomy" id="151549"/>
    <lineage>
        <taxon>Eukaryota</taxon>
        <taxon>Metazoa</taxon>
        <taxon>Ecdysozoa</taxon>
        <taxon>Arthropoda</taxon>
        <taxon>Hexapoda</taxon>
        <taxon>Insecta</taxon>
        <taxon>Pterygota</taxon>
        <taxon>Neoptera</taxon>
        <taxon>Endopterygota</taxon>
        <taxon>Lepidoptera</taxon>
        <taxon>Glossata</taxon>
        <taxon>Ditrysia</taxon>
        <taxon>Tineoidea</taxon>
        <taxon>Psychidae</taxon>
        <taxon>Oiketicinae</taxon>
        <taxon>Eumeta</taxon>
    </lineage>
</organism>
<dbReference type="Proteomes" id="UP000299102">
    <property type="component" value="Unassembled WGS sequence"/>
</dbReference>
<evidence type="ECO:0000256" key="1">
    <source>
        <dbReference type="SAM" id="Phobius"/>
    </source>
</evidence>
<proteinExistence type="predicted"/>
<dbReference type="OrthoDB" id="6499973at2759"/>
<evidence type="ECO:0000313" key="3">
    <source>
        <dbReference type="Proteomes" id="UP000299102"/>
    </source>
</evidence>
<feature type="transmembrane region" description="Helical" evidence="1">
    <location>
        <begin position="23"/>
        <end position="45"/>
    </location>
</feature>
<gene>
    <name evidence="2" type="ORF">EVAR_45617_1</name>
</gene>
<accession>A0A4C1WEN8</accession>
<protein>
    <submittedName>
        <fullName evidence="2">Uncharacterized protein</fullName>
    </submittedName>
</protein>
<keyword evidence="1" id="KW-1133">Transmembrane helix</keyword>
<sequence>MNRKSFCVKNGKRYKLVPPDGGWGHLICAAVSLNMFEGGIIARAMTLYRGRKKNFPPRYEAEENVVLSSPLSGTEKEITIKV</sequence>
<keyword evidence="1" id="KW-0472">Membrane</keyword>
<comment type="caution">
    <text evidence="2">The sequence shown here is derived from an EMBL/GenBank/DDBJ whole genome shotgun (WGS) entry which is preliminary data.</text>
</comment>
<keyword evidence="3" id="KW-1185">Reference proteome</keyword>
<name>A0A4C1WEN8_EUMVA</name>
<dbReference type="AlphaFoldDB" id="A0A4C1WEN8"/>
<dbReference type="EMBL" id="BGZK01000547">
    <property type="protein sequence ID" value="GBP49553.1"/>
    <property type="molecule type" value="Genomic_DNA"/>
</dbReference>
<evidence type="ECO:0000313" key="2">
    <source>
        <dbReference type="EMBL" id="GBP49553.1"/>
    </source>
</evidence>
<keyword evidence="1" id="KW-0812">Transmembrane</keyword>